<feature type="region of interest" description="Disordered" evidence="1">
    <location>
        <begin position="89"/>
        <end position="123"/>
    </location>
</feature>
<evidence type="ECO:0000313" key="2">
    <source>
        <dbReference type="EMBL" id="MRX20463.1"/>
    </source>
</evidence>
<dbReference type="RefSeq" id="WP_151161054.1">
    <property type="nucleotide sequence ID" value="NZ_WKJO01000001.1"/>
</dbReference>
<accession>A0A6A8GB74</accession>
<keyword evidence="3" id="KW-1185">Reference proteome</keyword>
<reference evidence="2 3" key="1">
    <citation type="submission" date="2019-11" db="EMBL/GenBank/DDBJ databases">
        <title>Whole genome sequence of Haloferax sp. MBLA0076.</title>
        <authorList>
            <person name="Seo M.-J."/>
            <person name="Cho E.-S."/>
        </authorList>
    </citation>
    <scope>NUCLEOTIDE SEQUENCE [LARGE SCALE GENOMIC DNA]</scope>
    <source>
        <strain evidence="2 3">MBLA0076</strain>
    </source>
</reference>
<gene>
    <name evidence="2" type="ORF">GJR96_00625</name>
</gene>
<dbReference type="AlphaFoldDB" id="A0A6A8GB74"/>
<name>A0A6A8GB74_9EURY</name>
<feature type="compositionally biased region" description="Basic and acidic residues" evidence="1">
    <location>
        <begin position="114"/>
        <end position="123"/>
    </location>
</feature>
<dbReference type="Proteomes" id="UP000439022">
    <property type="component" value="Unassembled WGS sequence"/>
</dbReference>
<sequence>MVKRTELVKQLQETFGCTESGANMIADKAVEFEPIFEEIFNEKFTSDLIVSKMKSSGQFSPGYMWNWYIGSLSFISEVDADKFKVENVETDSSGSWQPSKESSDRWQFSSHSVSDGKNDDGEDWFDKYADSFK</sequence>
<dbReference type="EMBL" id="WKJO01000001">
    <property type="protein sequence ID" value="MRX20463.1"/>
    <property type="molecule type" value="Genomic_DNA"/>
</dbReference>
<feature type="compositionally biased region" description="Polar residues" evidence="1">
    <location>
        <begin position="90"/>
        <end position="113"/>
    </location>
</feature>
<evidence type="ECO:0000256" key="1">
    <source>
        <dbReference type="SAM" id="MobiDB-lite"/>
    </source>
</evidence>
<dbReference type="InterPro" id="IPR058716">
    <property type="entry name" value="WNWW_dom-containing"/>
</dbReference>
<protein>
    <submittedName>
        <fullName evidence="2">Uncharacterized protein</fullName>
    </submittedName>
</protein>
<comment type="caution">
    <text evidence="2">The sequence shown here is derived from an EMBL/GenBank/DDBJ whole genome shotgun (WGS) entry which is preliminary data.</text>
</comment>
<proteinExistence type="predicted"/>
<evidence type="ECO:0000313" key="3">
    <source>
        <dbReference type="Proteomes" id="UP000439022"/>
    </source>
</evidence>
<dbReference type="Pfam" id="PF26484">
    <property type="entry name" value="WNWW"/>
    <property type="match status" value="1"/>
</dbReference>
<organism evidence="2 3">
    <name type="scientific">Haloferax litoreum</name>
    <dbReference type="NCBI Taxonomy" id="2666140"/>
    <lineage>
        <taxon>Archaea</taxon>
        <taxon>Methanobacteriati</taxon>
        <taxon>Methanobacteriota</taxon>
        <taxon>Stenosarchaea group</taxon>
        <taxon>Halobacteria</taxon>
        <taxon>Halobacteriales</taxon>
        <taxon>Haloferacaceae</taxon>
        <taxon>Haloferax</taxon>
    </lineage>
</organism>